<keyword evidence="5" id="KW-0067">ATP-binding</keyword>
<dbReference type="Pfam" id="PF08282">
    <property type="entry name" value="Hydrolase_3"/>
    <property type="match status" value="1"/>
</dbReference>
<dbReference type="GO" id="GO:1902600">
    <property type="term" value="P:proton transmembrane transport"/>
    <property type="evidence" value="ECO:0007669"/>
    <property type="project" value="TreeGrafter"/>
</dbReference>
<dbReference type="GO" id="GO:0030007">
    <property type="term" value="P:intracellular potassium ion homeostasis"/>
    <property type="evidence" value="ECO:0007669"/>
    <property type="project" value="TreeGrafter"/>
</dbReference>
<dbReference type="PROSITE" id="PS00154">
    <property type="entry name" value="ATPASE_E1_E2"/>
    <property type="match status" value="1"/>
</dbReference>
<keyword evidence="3 10" id="KW-0812">Transmembrane</keyword>
<feature type="transmembrane region" description="Helical" evidence="10">
    <location>
        <begin position="186"/>
        <end position="206"/>
    </location>
</feature>
<dbReference type="GO" id="GO:0006883">
    <property type="term" value="P:intracellular sodium ion homeostasis"/>
    <property type="evidence" value="ECO:0007669"/>
    <property type="project" value="TreeGrafter"/>
</dbReference>
<dbReference type="InterPro" id="IPR001757">
    <property type="entry name" value="P_typ_ATPase"/>
</dbReference>
<dbReference type="SFLD" id="SFLDS00003">
    <property type="entry name" value="Haloacid_Dehalogenase"/>
    <property type="match status" value="1"/>
</dbReference>
<dbReference type="PANTHER" id="PTHR43294:SF21">
    <property type="entry name" value="CATION TRANSPORTING ATPASE"/>
    <property type="match status" value="1"/>
</dbReference>
<evidence type="ECO:0000256" key="7">
    <source>
        <dbReference type="ARBA" id="ARBA00022989"/>
    </source>
</evidence>
<dbReference type="InterPro" id="IPR023214">
    <property type="entry name" value="HAD_sf"/>
</dbReference>
<dbReference type="InterPro" id="IPR059000">
    <property type="entry name" value="ATPase_P-type_domA"/>
</dbReference>
<dbReference type="Gene3D" id="4.10.6.10">
    <property type="entry name" value="Fusion Protein Of Alpha-na,k-atpase With Glutathione S-transferase, Domain 3"/>
    <property type="match status" value="1"/>
</dbReference>
<dbReference type="InterPro" id="IPR050510">
    <property type="entry name" value="Cation_transp_ATPase_P-type"/>
</dbReference>
<keyword evidence="6" id="KW-1278">Translocase</keyword>
<dbReference type="InterPro" id="IPR006068">
    <property type="entry name" value="ATPase_P-typ_cation-transptr_C"/>
</dbReference>
<dbReference type="SUPFAM" id="SSF81653">
    <property type="entry name" value="Calcium ATPase, transduction domain A"/>
    <property type="match status" value="1"/>
</dbReference>
<dbReference type="SUPFAM" id="SSF81665">
    <property type="entry name" value="Calcium ATPase, transmembrane domain M"/>
    <property type="match status" value="1"/>
</dbReference>
<keyword evidence="7 10" id="KW-1133">Transmembrane helix</keyword>
<feature type="transmembrane region" description="Helical" evidence="10">
    <location>
        <begin position="927"/>
        <end position="951"/>
    </location>
</feature>
<dbReference type="GO" id="GO:1990573">
    <property type="term" value="P:potassium ion import across plasma membrane"/>
    <property type="evidence" value="ECO:0007669"/>
    <property type="project" value="TreeGrafter"/>
</dbReference>
<dbReference type="SUPFAM" id="SSF56784">
    <property type="entry name" value="HAD-like"/>
    <property type="match status" value="1"/>
</dbReference>
<dbReference type="Gene3D" id="2.70.150.10">
    <property type="entry name" value="Calcium-transporting ATPase, cytoplasmic transduction domain A"/>
    <property type="match status" value="1"/>
</dbReference>
<proteinExistence type="predicted"/>
<evidence type="ECO:0000256" key="4">
    <source>
        <dbReference type="ARBA" id="ARBA00022741"/>
    </source>
</evidence>
<evidence type="ECO:0000313" key="12">
    <source>
        <dbReference type="EMBL" id="CAF1064133.1"/>
    </source>
</evidence>
<dbReference type="PANTHER" id="PTHR43294">
    <property type="entry name" value="SODIUM/POTASSIUM-TRANSPORTING ATPASE SUBUNIT ALPHA"/>
    <property type="match status" value="1"/>
</dbReference>
<dbReference type="InterPro" id="IPR004014">
    <property type="entry name" value="ATPase_P-typ_cation-transptr_N"/>
</dbReference>
<dbReference type="AlphaFoldDB" id="A0A814LC75"/>
<evidence type="ECO:0000256" key="5">
    <source>
        <dbReference type="ARBA" id="ARBA00022840"/>
    </source>
</evidence>
<sequence>MADTSTKNVLVRSKSERMDNRSRRNSIEFLTMSQTLQLKLDERRASQLSLIKRKIVSAENQLKKQKSEEVEEVSSIKRRLSDVDSVIDLHPDVDNPTPHTDVHHIPLRDLIQRFNTNIQNGLTTAQVNEKREEYGRNILTPPSSPGYIWMFTRQILIGFNGVLWLAALFAFLSYKPFGEPAPDPTNLGLGVVIILVILLNACFNFYQEVKSIKIVASFSKMIPEKAIVHRNGIEEEIMADELVPGDIVSIHMGDKVPADCRLITCEGLQVNNSDLTGESEPIRCTTKCTNLNYLESTNLIFYSSLVVQGSAEGIVISTGDKTVLGQVGKLTRGSGSSDITALHREINRFVLFIICAALTAIIAIWITWAAWLNVTQHGYISANGNVVNSIGMVIAFIPEGLPAAVTLVLTIVAKRMYKQRVLVKALATVETFNSVSMICTDKTGTLTLNQMTITHLLWGTTGEFSVPIEKNNVHDAGKSFKALLLGGCLCNNSENQLIQDNGDESLKKSQTKLVGEAADVALYRLCEENCSMNVENIRKSNLRLKVLPFNSKNKFMITANQLEGEQEQQKILITMKGAPEIVAHRCSTYQNDNGDILPFTNDVKQIMFNRQEESGKNGYRVIGMAQQTMKKEQYDLMMKRYKNTRKTHENKQEQVYEDLNGLPGENYCFIGMFTLVDPARPEVPNAILKARGAHIRIAMVTGDHPTTAAAIAKQVNILSQNISVDNGLDTFKLGENESGTPVLQLLRNGQIIDTHLPGKTTTLDLITNSATVKSVLKTTDNRKLNFLKRWWQTAKSYVADPSATKSRDKQKLIPYGVVVTGSDIQLMDDFMWDWVLSHKELVFARTSPEQKLRIVMECQCRGEVVAVTGDGTNDAPALKRADLGVAMQAGTEVSKEAGDMILLDNNFASIIQAIETGRLLSDNLKKVAIYLLPGGSWSEVIPVFFCVWLGIPLALSTFQAIIFCMLNDVFNALAMVSEKAEKDIMSRPPLIRHKGHLLDAKLLLHAYMIIGNLECFTAFFCYFSWYASQGIPLSSIFLTYNSYGKNPPINYTTDELTTINESGQSIYYVALCIMQFFNLMRQTAPYVRPVVSPGGVFHLLATALLLFSLYWSTT</sequence>
<dbReference type="GO" id="GO:0016887">
    <property type="term" value="F:ATP hydrolysis activity"/>
    <property type="evidence" value="ECO:0007669"/>
    <property type="project" value="InterPro"/>
</dbReference>
<dbReference type="Proteomes" id="UP000663829">
    <property type="component" value="Unassembled WGS sequence"/>
</dbReference>
<dbReference type="GO" id="GO:0005391">
    <property type="term" value="F:P-type sodium:potassium-exchanging transporter activity"/>
    <property type="evidence" value="ECO:0007669"/>
    <property type="project" value="TreeGrafter"/>
</dbReference>
<accession>A0A814LC75</accession>
<dbReference type="GO" id="GO:0005886">
    <property type="term" value="C:plasma membrane"/>
    <property type="evidence" value="ECO:0007669"/>
    <property type="project" value="UniProtKB-SubCell"/>
</dbReference>
<dbReference type="InterPro" id="IPR008250">
    <property type="entry name" value="ATPase_P-typ_transduc_dom_A_sf"/>
</dbReference>
<protein>
    <recommendedName>
        <fullName evidence="11">Cation-transporting P-type ATPase N-terminal domain-containing protein</fullName>
    </recommendedName>
</protein>
<evidence type="ECO:0000259" key="11">
    <source>
        <dbReference type="SMART" id="SM00831"/>
    </source>
</evidence>
<dbReference type="Proteomes" id="UP000681722">
    <property type="component" value="Unassembled WGS sequence"/>
</dbReference>
<dbReference type="InterPro" id="IPR023299">
    <property type="entry name" value="ATPase_P-typ_cyto_dom_N"/>
</dbReference>
<dbReference type="Gene3D" id="1.20.1110.10">
    <property type="entry name" value="Calcium-transporting ATPase, transmembrane domain"/>
    <property type="match status" value="2"/>
</dbReference>
<feature type="transmembrane region" description="Helical" evidence="10">
    <location>
        <begin position="390"/>
        <end position="412"/>
    </location>
</feature>
<dbReference type="PRINTS" id="PR00121">
    <property type="entry name" value="NAKATPASE"/>
</dbReference>
<dbReference type="InterPro" id="IPR044492">
    <property type="entry name" value="P_typ_ATPase_HD_dom"/>
</dbReference>
<dbReference type="NCBIfam" id="TIGR01494">
    <property type="entry name" value="ATPase_P-type"/>
    <property type="match status" value="2"/>
</dbReference>
<dbReference type="SFLD" id="SFLDG00002">
    <property type="entry name" value="C1.7:_P-type_atpase_like"/>
    <property type="match status" value="1"/>
</dbReference>
<evidence type="ECO:0000256" key="9">
    <source>
        <dbReference type="SAM" id="MobiDB-lite"/>
    </source>
</evidence>
<feature type="domain" description="Cation-transporting P-type ATPase N-terminal" evidence="11">
    <location>
        <begin position="101"/>
        <end position="175"/>
    </location>
</feature>
<feature type="transmembrane region" description="Helical" evidence="10">
    <location>
        <begin position="1090"/>
        <end position="1111"/>
    </location>
</feature>
<evidence type="ECO:0000313" key="14">
    <source>
        <dbReference type="Proteomes" id="UP000663829"/>
    </source>
</evidence>
<dbReference type="GO" id="GO:0036376">
    <property type="term" value="P:sodium ion export across plasma membrane"/>
    <property type="evidence" value="ECO:0007669"/>
    <property type="project" value="TreeGrafter"/>
</dbReference>
<comment type="subcellular location">
    <subcellularLocation>
        <location evidence="1">Cell membrane</location>
        <topology evidence="1">Multi-pass membrane protein</topology>
    </subcellularLocation>
</comment>
<feature type="transmembrane region" description="Helical" evidence="10">
    <location>
        <begin position="349"/>
        <end position="370"/>
    </location>
</feature>
<dbReference type="Pfam" id="PF13246">
    <property type="entry name" value="Cation_ATPase"/>
    <property type="match status" value="1"/>
</dbReference>
<evidence type="ECO:0000256" key="6">
    <source>
        <dbReference type="ARBA" id="ARBA00022967"/>
    </source>
</evidence>
<evidence type="ECO:0000256" key="2">
    <source>
        <dbReference type="ARBA" id="ARBA00022475"/>
    </source>
</evidence>
<evidence type="ECO:0000256" key="10">
    <source>
        <dbReference type="SAM" id="Phobius"/>
    </source>
</evidence>
<dbReference type="InterPro" id="IPR018303">
    <property type="entry name" value="ATPase_P-typ_P_site"/>
</dbReference>
<dbReference type="Pfam" id="PF00689">
    <property type="entry name" value="Cation_ATPase_C"/>
    <property type="match status" value="1"/>
</dbReference>
<dbReference type="SFLD" id="SFLDF00027">
    <property type="entry name" value="p-type_atpase"/>
    <property type="match status" value="1"/>
</dbReference>
<evidence type="ECO:0000256" key="8">
    <source>
        <dbReference type="ARBA" id="ARBA00023136"/>
    </source>
</evidence>
<dbReference type="InterPro" id="IPR023298">
    <property type="entry name" value="ATPase_P-typ_TM_dom_sf"/>
</dbReference>
<dbReference type="GO" id="GO:0005524">
    <property type="term" value="F:ATP binding"/>
    <property type="evidence" value="ECO:0007669"/>
    <property type="project" value="UniProtKB-KW"/>
</dbReference>
<dbReference type="InterPro" id="IPR036412">
    <property type="entry name" value="HAD-like_sf"/>
</dbReference>
<dbReference type="PRINTS" id="PR00119">
    <property type="entry name" value="CATATPASE"/>
</dbReference>
<dbReference type="OrthoDB" id="158672at2759"/>
<evidence type="ECO:0000256" key="1">
    <source>
        <dbReference type="ARBA" id="ARBA00004651"/>
    </source>
</evidence>
<keyword evidence="8 10" id="KW-0472">Membrane</keyword>
<dbReference type="SUPFAM" id="SSF81660">
    <property type="entry name" value="Metal cation-transporting ATPase, ATP-binding domain N"/>
    <property type="match status" value="1"/>
</dbReference>
<keyword evidence="14" id="KW-1185">Reference proteome</keyword>
<feature type="transmembrane region" description="Helical" evidence="10">
    <location>
        <begin position="1002"/>
        <end position="1025"/>
    </location>
</feature>
<dbReference type="EMBL" id="CAJNOQ010004543">
    <property type="protein sequence ID" value="CAF1064133.1"/>
    <property type="molecule type" value="Genomic_DNA"/>
</dbReference>
<dbReference type="Pfam" id="PF00122">
    <property type="entry name" value="E1-E2_ATPase"/>
    <property type="match status" value="1"/>
</dbReference>
<name>A0A814LC75_9BILA</name>
<evidence type="ECO:0000313" key="13">
    <source>
        <dbReference type="EMBL" id="CAF3832091.1"/>
    </source>
</evidence>
<feature type="transmembrane region" description="Helical" evidence="10">
    <location>
        <begin position="155"/>
        <end position="174"/>
    </location>
</feature>
<feature type="compositionally biased region" description="Basic and acidic residues" evidence="9">
    <location>
        <begin position="13"/>
        <end position="22"/>
    </location>
</feature>
<reference evidence="12" key="1">
    <citation type="submission" date="2021-02" db="EMBL/GenBank/DDBJ databases">
        <authorList>
            <person name="Nowell W R."/>
        </authorList>
    </citation>
    <scope>NUCLEOTIDE SEQUENCE</scope>
</reference>
<dbReference type="Gene3D" id="3.40.50.1000">
    <property type="entry name" value="HAD superfamily/HAD-like"/>
    <property type="match status" value="1"/>
</dbReference>
<gene>
    <name evidence="12" type="ORF">GPM918_LOCUS16936</name>
    <name evidence="13" type="ORF">SRO942_LOCUS16935</name>
</gene>
<keyword evidence="2" id="KW-1003">Cell membrane</keyword>
<feature type="region of interest" description="Disordered" evidence="9">
    <location>
        <begin position="1"/>
        <end position="22"/>
    </location>
</feature>
<dbReference type="SMART" id="SM00831">
    <property type="entry name" value="Cation_ATPase_N"/>
    <property type="match status" value="1"/>
</dbReference>
<dbReference type="Gene3D" id="3.40.1110.10">
    <property type="entry name" value="Calcium-transporting ATPase, cytoplasmic domain N"/>
    <property type="match status" value="1"/>
</dbReference>
<evidence type="ECO:0000256" key="3">
    <source>
        <dbReference type="ARBA" id="ARBA00022692"/>
    </source>
</evidence>
<dbReference type="EMBL" id="CAJOBC010004543">
    <property type="protein sequence ID" value="CAF3832091.1"/>
    <property type="molecule type" value="Genomic_DNA"/>
</dbReference>
<dbReference type="Pfam" id="PF00690">
    <property type="entry name" value="Cation_ATPase_N"/>
    <property type="match status" value="1"/>
</dbReference>
<organism evidence="12 14">
    <name type="scientific">Didymodactylos carnosus</name>
    <dbReference type="NCBI Taxonomy" id="1234261"/>
    <lineage>
        <taxon>Eukaryota</taxon>
        <taxon>Metazoa</taxon>
        <taxon>Spiralia</taxon>
        <taxon>Gnathifera</taxon>
        <taxon>Rotifera</taxon>
        <taxon>Eurotatoria</taxon>
        <taxon>Bdelloidea</taxon>
        <taxon>Philodinida</taxon>
        <taxon>Philodinidae</taxon>
        <taxon>Didymodactylos</taxon>
    </lineage>
</organism>
<keyword evidence="4" id="KW-0547">Nucleotide-binding</keyword>
<comment type="caution">
    <text evidence="12">The sequence shown here is derived from an EMBL/GenBank/DDBJ whole genome shotgun (WGS) entry which is preliminary data.</text>
</comment>